<evidence type="ECO:0000256" key="6">
    <source>
        <dbReference type="SAM" id="MobiDB-lite"/>
    </source>
</evidence>
<feature type="transmembrane region" description="Helical" evidence="7">
    <location>
        <begin position="75"/>
        <end position="93"/>
    </location>
</feature>
<evidence type="ECO:0000256" key="4">
    <source>
        <dbReference type="ARBA" id="ARBA00022989"/>
    </source>
</evidence>
<protein>
    <submittedName>
        <fullName evidence="8">Flippase-like domain-containing protein</fullName>
    </submittedName>
</protein>
<dbReference type="PANTHER" id="PTHR39087:SF2">
    <property type="entry name" value="UPF0104 MEMBRANE PROTEIN MJ1595"/>
    <property type="match status" value="1"/>
</dbReference>
<reference evidence="8 9" key="1">
    <citation type="submission" date="2019-11" db="EMBL/GenBank/DDBJ databases">
        <title>Acidiferrimicrobium australis gen. nov., sp. nov., an acidophilic and obligately heterotrophic, member of the Actinobacteria that catalyses dissimilatory oxido- reduction of iron isolated from metal-rich acidic water in Chile.</title>
        <authorList>
            <person name="Gonzalez D."/>
            <person name="Huber K."/>
            <person name="Hedrich S."/>
            <person name="Rojas-Villalobos C."/>
            <person name="Quatrini R."/>
            <person name="Dinamarca M.A."/>
            <person name="Schwarz A."/>
            <person name="Canales C."/>
            <person name="Nancucheo I."/>
        </authorList>
    </citation>
    <scope>NUCLEOTIDE SEQUENCE [LARGE SCALE GENOMIC DNA]</scope>
    <source>
        <strain evidence="8 9">USS-CCA1</strain>
    </source>
</reference>
<evidence type="ECO:0000313" key="8">
    <source>
        <dbReference type="EMBL" id="MST34176.1"/>
    </source>
</evidence>
<comment type="subcellular location">
    <subcellularLocation>
        <location evidence="1">Cell membrane</location>
        <topology evidence="1">Multi-pass membrane protein</topology>
    </subcellularLocation>
</comment>
<keyword evidence="5 7" id="KW-0472">Membrane</keyword>
<feature type="transmembrane region" description="Helical" evidence="7">
    <location>
        <begin position="256"/>
        <end position="281"/>
    </location>
</feature>
<dbReference type="EMBL" id="WJHE01000884">
    <property type="protein sequence ID" value="MST34176.1"/>
    <property type="molecule type" value="Genomic_DNA"/>
</dbReference>
<feature type="transmembrane region" description="Helical" evidence="7">
    <location>
        <begin position="326"/>
        <end position="344"/>
    </location>
</feature>
<organism evidence="8 9">
    <name type="scientific">Acidiferrimicrobium australe</name>
    <dbReference type="NCBI Taxonomy" id="2664430"/>
    <lineage>
        <taxon>Bacteria</taxon>
        <taxon>Bacillati</taxon>
        <taxon>Actinomycetota</taxon>
        <taxon>Acidimicrobiia</taxon>
        <taxon>Acidimicrobiales</taxon>
        <taxon>Acidimicrobiaceae</taxon>
        <taxon>Acidiferrimicrobium</taxon>
    </lineage>
</organism>
<keyword evidence="2" id="KW-1003">Cell membrane</keyword>
<evidence type="ECO:0000256" key="1">
    <source>
        <dbReference type="ARBA" id="ARBA00004651"/>
    </source>
</evidence>
<feature type="transmembrane region" description="Helical" evidence="7">
    <location>
        <begin position="157"/>
        <end position="179"/>
    </location>
</feature>
<feature type="transmembrane region" description="Helical" evidence="7">
    <location>
        <begin position="287"/>
        <end position="314"/>
    </location>
</feature>
<evidence type="ECO:0000313" key="9">
    <source>
        <dbReference type="Proteomes" id="UP000437736"/>
    </source>
</evidence>
<comment type="caution">
    <text evidence="8">The sequence shown here is derived from an EMBL/GenBank/DDBJ whole genome shotgun (WGS) entry which is preliminary data.</text>
</comment>
<feature type="compositionally biased region" description="Pro residues" evidence="6">
    <location>
        <begin position="1"/>
        <end position="15"/>
    </location>
</feature>
<accession>A0ABW9QXB5</accession>
<dbReference type="Pfam" id="PF03706">
    <property type="entry name" value="LPG_synthase_TM"/>
    <property type="match status" value="1"/>
</dbReference>
<keyword evidence="9" id="KW-1185">Reference proteome</keyword>
<feature type="region of interest" description="Disordered" evidence="6">
    <location>
        <begin position="1"/>
        <end position="26"/>
    </location>
</feature>
<dbReference type="Proteomes" id="UP000437736">
    <property type="component" value="Unassembled WGS sequence"/>
</dbReference>
<gene>
    <name evidence="8" type="ORF">GHK86_15785</name>
</gene>
<dbReference type="InterPro" id="IPR022791">
    <property type="entry name" value="L-PG_synthase/AglD"/>
</dbReference>
<dbReference type="PANTHER" id="PTHR39087">
    <property type="entry name" value="UPF0104 MEMBRANE PROTEIN MJ1595"/>
    <property type="match status" value="1"/>
</dbReference>
<proteinExistence type="predicted"/>
<keyword evidence="3 7" id="KW-0812">Transmembrane</keyword>
<evidence type="ECO:0000256" key="3">
    <source>
        <dbReference type="ARBA" id="ARBA00022692"/>
    </source>
</evidence>
<keyword evidence="4 7" id="KW-1133">Transmembrane helix</keyword>
<name>A0ABW9QXB5_9ACTN</name>
<dbReference type="NCBIfam" id="TIGR00374">
    <property type="entry name" value="flippase-like domain"/>
    <property type="match status" value="1"/>
</dbReference>
<feature type="transmembrane region" description="Helical" evidence="7">
    <location>
        <begin position="185"/>
        <end position="206"/>
    </location>
</feature>
<sequence length="354" mass="36991">MSAAPLPPDAPPEPDPSPEDGSDAAPRKRWRRFLPAPVVQIGRLLIVALIVEYLVVPQIAGTRKALHTLADVNPLLLLLGVALEVGAIASYTLSTRAILPSGTYPGFFRLLRIQLTTLSVSHCVPAGSAAGTSLGYRLLAAAGVERTDAAFALATQALGSAIVLNAIFWLALVVSIPVWGVSPLYLTAAAVGALLVGLFVTLVLAFTRGARRAGDVIYRVAARIPLVDPDVVRGLFIALGVRMTELGRDRRTLGRAIGWAALNWLLDAASLEVFVGAFGHWVNPDGLVVAFGLANVLAALPITPGGLGVVEATLTSALVGFDTPRAAALLGVVAYRLVNFWLPIPLGGAAYLSL</sequence>
<evidence type="ECO:0000256" key="2">
    <source>
        <dbReference type="ARBA" id="ARBA00022475"/>
    </source>
</evidence>
<evidence type="ECO:0000256" key="5">
    <source>
        <dbReference type="ARBA" id="ARBA00023136"/>
    </source>
</evidence>
<feature type="non-terminal residue" evidence="8">
    <location>
        <position position="354"/>
    </location>
</feature>
<feature type="transmembrane region" description="Helical" evidence="7">
    <location>
        <begin position="33"/>
        <end position="55"/>
    </location>
</feature>
<evidence type="ECO:0000256" key="7">
    <source>
        <dbReference type="SAM" id="Phobius"/>
    </source>
</evidence>